<gene>
    <name evidence="2" type="ORF">RCC75_13605</name>
    <name evidence="3" type="ORF">RCG00_02080</name>
</gene>
<keyword evidence="1" id="KW-0812">Transmembrane</keyword>
<dbReference type="EMBL" id="CP133217">
    <property type="protein sequence ID" value="WML87155.1"/>
    <property type="molecule type" value="Genomic_DNA"/>
</dbReference>
<evidence type="ECO:0000313" key="2">
    <source>
        <dbReference type="EMBL" id="MDQ5769572.1"/>
    </source>
</evidence>
<dbReference type="Proteomes" id="UP001223336">
    <property type="component" value="Unassembled WGS sequence"/>
</dbReference>
<keyword evidence="1" id="KW-0472">Membrane</keyword>
<keyword evidence="4" id="KW-1185">Reference proteome</keyword>
<sequence length="118" mass="13039">MNPLLTPQEQAHVASVRALQHSPDAHGMDSTVSSLTAILDRIDWERVFIITARVLVSIGMLFTAYQYFHYALFFGAGALAFIGQFLIGAFFVAVVFYTRDSVQIMTAALGMFLLANSF</sequence>
<dbReference type="AlphaFoldDB" id="A0AA51R4Y0"/>
<proteinExistence type="predicted"/>
<evidence type="ECO:0000313" key="3">
    <source>
        <dbReference type="EMBL" id="WML87155.1"/>
    </source>
</evidence>
<evidence type="ECO:0000256" key="1">
    <source>
        <dbReference type="SAM" id="Phobius"/>
    </source>
</evidence>
<dbReference type="RefSeq" id="WP_308135422.1">
    <property type="nucleotide sequence ID" value="NZ_CP133197.1"/>
</dbReference>
<feature type="transmembrane region" description="Helical" evidence="1">
    <location>
        <begin position="74"/>
        <end position="97"/>
    </location>
</feature>
<evidence type="ECO:0000313" key="4">
    <source>
        <dbReference type="Proteomes" id="UP001223336"/>
    </source>
</evidence>
<accession>A0AA51R4Y0</accession>
<reference evidence="3 4" key="1">
    <citation type="submission" date="2023-08" db="EMBL/GenBank/DDBJ databases">
        <title>New molecular markers tilS and rpoB for phylogenetic and monitoring studies of the genus Thiothrix biodiversity.</title>
        <authorList>
            <person name="Ravin N.V."/>
            <person name="Smolyakov D."/>
            <person name="Markov N.D."/>
            <person name="Beletsky A.V."/>
            <person name="Mardanov A.V."/>
            <person name="Rudenko T.S."/>
            <person name="Grabovich M.Y."/>
        </authorList>
    </citation>
    <scope>NUCLEOTIDE SEQUENCE</scope>
    <source>
        <strain evidence="3">DNT52</strain>
        <strain evidence="2 4">H33</strain>
    </source>
</reference>
<protein>
    <submittedName>
        <fullName evidence="3">Uncharacterized protein</fullName>
    </submittedName>
</protein>
<keyword evidence="1" id="KW-1133">Transmembrane helix</keyword>
<dbReference type="EMBL" id="JAVFKN010000018">
    <property type="protein sequence ID" value="MDQ5769572.1"/>
    <property type="molecule type" value="Genomic_DNA"/>
</dbReference>
<dbReference type="Proteomes" id="UP001229862">
    <property type="component" value="Chromosome"/>
</dbReference>
<organism evidence="3">
    <name type="scientific">Thiothrix subterranea</name>
    <dbReference type="NCBI Taxonomy" id="2735563"/>
    <lineage>
        <taxon>Bacteria</taxon>
        <taxon>Pseudomonadati</taxon>
        <taxon>Pseudomonadota</taxon>
        <taxon>Gammaproteobacteria</taxon>
        <taxon>Thiotrichales</taxon>
        <taxon>Thiotrichaceae</taxon>
        <taxon>Thiothrix</taxon>
    </lineage>
</organism>
<feature type="transmembrane region" description="Helical" evidence="1">
    <location>
        <begin position="47"/>
        <end position="68"/>
    </location>
</feature>
<name>A0AA51R4Y0_9GAMM</name>